<dbReference type="EMBL" id="QVQT01000003">
    <property type="protein sequence ID" value="RFU16792.1"/>
    <property type="molecule type" value="Genomic_DNA"/>
</dbReference>
<dbReference type="InterPro" id="IPR035398">
    <property type="entry name" value="Bac_rhamnosid_C"/>
</dbReference>
<feature type="region of interest" description="Disordered" evidence="1">
    <location>
        <begin position="1"/>
        <end position="21"/>
    </location>
</feature>
<dbReference type="PANTHER" id="PTHR34987:SF2">
    <property type="entry name" value="B, PUTATIVE (AFU_ORTHOLOGUE AFUA_7G05040)-RELATED"/>
    <property type="match status" value="1"/>
</dbReference>
<dbReference type="InterPro" id="IPR008928">
    <property type="entry name" value="6-hairpin_glycosidase_sf"/>
</dbReference>
<dbReference type="InterPro" id="IPR012341">
    <property type="entry name" value="6hp_glycosidase-like_sf"/>
</dbReference>
<feature type="domain" description="Alpha-L-rhamnosidase six-hairpin glycosidase" evidence="2">
    <location>
        <begin position="433"/>
        <end position="688"/>
    </location>
</feature>
<dbReference type="Pfam" id="PF17389">
    <property type="entry name" value="Bac_rhamnosid6H"/>
    <property type="match status" value="1"/>
</dbReference>
<reference evidence="4 5" key="1">
    <citation type="submission" date="2018-08" db="EMBL/GenBank/DDBJ databases">
        <title>Acidipila sp. 4G-K13, an acidobacterium isolated from forest soil.</title>
        <authorList>
            <person name="Gao Z.-H."/>
            <person name="Qiu L.-H."/>
        </authorList>
    </citation>
    <scope>NUCLEOTIDE SEQUENCE [LARGE SCALE GENOMIC DNA]</scope>
    <source>
        <strain evidence="4 5">4G-K13</strain>
    </source>
</reference>
<dbReference type="PANTHER" id="PTHR34987">
    <property type="entry name" value="C, PUTATIVE (AFU_ORTHOLOGUE AFUA_3G02880)-RELATED"/>
    <property type="match status" value="1"/>
</dbReference>
<evidence type="ECO:0000313" key="4">
    <source>
        <dbReference type="EMBL" id="RFU16792.1"/>
    </source>
</evidence>
<proteinExistence type="predicted"/>
<name>A0A372IPA6_9BACT</name>
<evidence type="ECO:0000256" key="1">
    <source>
        <dbReference type="SAM" id="MobiDB-lite"/>
    </source>
</evidence>
<keyword evidence="5" id="KW-1185">Reference proteome</keyword>
<dbReference type="AlphaFoldDB" id="A0A372IPA6"/>
<sequence>MSMQLRPQKPSATNSSHSLSTFLCPGTARPASSNRELIPPGKRFVTLSGMPRITLPALLLVSAFLLPLAASHAQSSAPPLNPTLVAARWPADWIACPHAPERDAGVWYFRKEITLAAVPPHYWVHVSADNRYLLHINGAYAAEGPARGDLFHWRFETVDLAPLLHPGKNILAATVWNFGTQAPVAQMSNRTGFLMAGDTKAEAAVNTDASWLVKQEPGRSSLGHNGVRNYYAAGPAEKIDGRTLTWDWDQPNADPSGWQAARIIGHASTREAQDADNNWELVQDLLPPMEHRLTAAGTAVRAEGLPGIPAFPAQPLEIPANSHVTLLLDNRVLQTAYPELILSGGSGAEVHLTYSEALYDAKGEKGNRNEIAGRHIEGVEDDFISGGGSNRSYSPLWWRTWRYLQIDVTTHAEPLRLDRLQAWFNAYPFNAKASISADIPQLRQLWDTGWRTARLCAHETYMDAPYWEQLQYVGDTRIQALISYAMTGDSRLARQAVTNIDASRTTDGLTQSRFPSGLVQMIPTFSLLWVDMLHDYWLYVDDLPLVKQTLPHTRGVLDWYASRLRSDGLLGKAEWWEFADWSSGYQGGVPPQNADGGSTYLTLQLIGALKDAADLESAYGSPERAAHYRELIAQASEAINRSAWDAKTGLYADLPLGSTVKPTFSQEANVMAVWLDVAPKAEQAPILRRVIASNEAGTASYEGKPLPPVSQMSFYFRFYFARALEHAGLADLYLDQLGPWYNMLKLGLSTWAETPEPTRSDCHAWSASPNYDLLTVVAGIHPSAPGFSRVRIEPHLGRLDHLDAAMPHAEGEIHVVYQRTGSSLRATITLPKDLSGDFVWQGRSMPLHPGTQTIETGAGHRS</sequence>
<dbReference type="Gene3D" id="2.60.120.260">
    <property type="entry name" value="Galactose-binding domain-like"/>
    <property type="match status" value="1"/>
</dbReference>
<evidence type="ECO:0000259" key="3">
    <source>
        <dbReference type="Pfam" id="PF17390"/>
    </source>
</evidence>
<protein>
    <submittedName>
        <fullName evidence="4">Alpha-L-rhamnosidase</fullName>
    </submittedName>
</protein>
<feature type="domain" description="Alpha-L-rhamnosidase C-terminal" evidence="3">
    <location>
        <begin position="779"/>
        <end position="833"/>
    </location>
</feature>
<accession>A0A372IPA6</accession>
<dbReference type="InterPro" id="IPR008979">
    <property type="entry name" value="Galactose-bd-like_sf"/>
</dbReference>
<dbReference type="Gene3D" id="1.50.10.10">
    <property type="match status" value="1"/>
</dbReference>
<evidence type="ECO:0000259" key="2">
    <source>
        <dbReference type="Pfam" id="PF17389"/>
    </source>
</evidence>
<dbReference type="InterPro" id="IPR035396">
    <property type="entry name" value="Bac_rhamnosid6H"/>
</dbReference>
<dbReference type="GO" id="GO:0005975">
    <property type="term" value="P:carbohydrate metabolic process"/>
    <property type="evidence" value="ECO:0007669"/>
    <property type="project" value="InterPro"/>
</dbReference>
<dbReference type="Pfam" id="PF17390">
    <property type="entry name" value="Bac_rhamnosid_C"/>
    <property type="match status" value="1"/>
</dbReference>
<comment type="caution">
    <text evidence="4">The sequence shown here is derived from an EMBL/GenBank/DDBJ whole genome shotgun (WGS) entry which is preliminary data.</text>
</comment>
<dbReference type="SUPFAM" id="SSF48208">
    <property type="entry name" value="Six-hairpin glycosidases"/>
    <property type="match status" value="1"/>
</dbReference>
<organism evidence="4 5">
    <name type="scientific">Paracidobacterium acidisoli</name>
    <dbReference type="NCBI Taxonomy" id="2303751"/>
    <lineage>
        <taxon>Bacteria</taxon>
        <taxon>Pseudomonadati</taxon>
        <taxon>Acidobacteriota</taxon>
        <taxon>Terriglobia</taxon>
        <taxon>Terriglobales</taxon>
        <taxon>Acidobacteriaceae</taxon>
        <taxon>Paracidobacterium</taxon>
    </lineage>
</organism>
<gene>
    <name evidence="4" type="ORF">D0Y96_08575</name>
</gene>
<dbReference type="Gene3D" id="2.60.420.10">
    <property type="entry name" value="Maltose phosphorylase, domain 3"/>
    <property type="match status" value="1"/>
</dbReference>
<evidence type="ECO:0000313" key="5">
    <source>
        <dbReference type="Proteomes" id="UP000264702"/>
    </source>
</evidence>
<dbReference type="SUPFAM" id="SSF49785">
    <property type="entry name" value="Galactose-binding domain-like"/>
    <property type="match status" value="1"/>
</dbReference>
<dbReference type="Proteomes" id="UP000264702">
    <property type="component" value="Unassembled WGS sequence"/>
</dbReference>